<keyword evidence="11" id="KW-1133">Transmembrane helix</keyword>
<evidence type="ECO:0000256" key="6">
    <source>
        <dbReference type="ARBA" id="ARBA00022448"/>
    </source>
</evidence>
<comment type="caution">
    <text evidence="17">The sequence shown here is derived from an EMBL/GenBank/DDBJ whole genome shotgun (WGS) entry which is preliminary data.</text>
</comment>
<gene>
    <name evidence="17" type="ORF">GDO54_008585</name>
</gene>
<comment type="subcellular location">
    <subcellularLocation>
        <location evidence="2">Mitochondrion inner membrane</location>
        <topology evidence="2">Single-pass membrane protein</topology>
        <orientation evidence="2">Matrix side</orientation>
    </subcellularLocation>
</comment>
<keyword evidence="18" id="KW-1185">Reference proteome</keyword>
<keyword evidence="12" id="KW-0007">Acetylation</keyword>
<evidence type="ECO:0000256" key="1">
    <source>
        <dbReference type="ARBA" id="ARBA00003195"/>
    </source>
</evidence>
<evidence type="ECO:0000256" key="12">
    <source>
        <dbReference type="ARBA" id="ARBA00022990"/>
    </source>
</evidence>
<dbReference type="GO" id="GO:0005743">
    <property type="term" value="C:mitochondrial inner membrane"/>
    <property type="evidence" value="ECO:0007669"/>
    <property type="project" value="UniProtKB-SubCell"/>
</dbReference>
<keyword evidence="6" id="KW-0813">Transport</keyword>
<evidence type="ECO:0000256" key="10">
    <source>
        <dbReference type="ARBA" id="ARBA00022982"/>
    </source>
</evidence>
<dbReference type="InterPro" id="IPR019174">
    <property type="entry name" value="NADH_DH_b-subcmplx_su6"/>
</dbReference>
<proteinExistence type="inferred from homology"/>
<dbReference type="Proteomes" id="UP001181693">
    <property type="component" value="Unassembled WGS sequence"/>
</dbReference>
<evidence type="ECO:0000256" key="8">
    <source>
        <dbReference type="ARBA" id="ARBA00022692"/>
    </source>
</evidence>
<dbReference type="AlphaFoldDB" id="A0AAV3AVF0"/>
<evidence type="ECO:0000256" key="15">
    <source>
        <dbReference type="ARBA" id="ARBA00029949"/>
    </source>
</evidence>
<evidence type="ECO:0000313" key="18">
    <source>
        <dbReference type="Proteomes" id="UP001181693"/>
    </source>
</evidence>
<sequence length="130" mass="15469">MALNPADEKLREQQLRTLRRKWLKDQELSPREPVLPPRKEGPVERFWSNFLRVKSPWRAYAFKAYNTGKTSAKCLAGTWVLYYFVKYHWMNVPYGINFKRIPIFPGDIIEETGEVIPPLEEPKRSHHPHH</sequence>
<dbReference type="Pfam" id="PF09782">
    <property type="entry name" value="NDUF_B6"/>
    <property type="match status" value="1"/>
</dbReference>
<keyword evidence="9" id="KW-0999">Mitochondrion inner membrane</keyword>
<keyword evidence="14" id="KW-0472">Membrane</keyword>
<evidence type="ECO:0000256" key="14">
    <source>
        <dbReference type="ARBA" id="ARBA00023136"/>
    </source>
</evidence>
<comment type="function">
    <text evidence="1">Accessory subunit of the mitochondrial membrane respiratory chain NADH dehydrogenase (Complex I), that is believed not to be involved in catalysis. Complex I functions in the transfer of electrons from NADH to the respiratory chain. The immediate electron acceptor for the enzyme is believed to be ubiquinone.</text>
</comment>
<evidence type="ECO:0000256" key="7">
    <source>
        <dbReference type="ARBA" id="ARBA00022660"/>
    </source>
</evidence>
<evidence type="ECO:0000313" key="17">
    <source>
        <dbReference type="EMBL" id="DBA28187.1"/>
    </source>
</evidence>
<dbReference type="EMBL" id="DYDO01000003">
    <property type="protein sequence ID" value="DBA28187.1"/>
    <property type="molecule type" value="Genomic_DNA"/>
</dbReference>
<protein>
    <recommendedName>
        <fullName evidence="5">NADH dehydrogenase [ubiquinone] 1 beta subcomplex subunit 6</fullName>
    </recommendedName>
    <alternativeName>
        <fullName evidence="16">Complex I-B17</fullName>
    </alternativeName>
    <alternativeName>
        <fullName evidence="15">NADH-ubiquinone oxidoreductase B17 subunit</fullName>
    </alternativeName>
</protein>
<name>A0AAV3AVF0_PYXAD</name>
<comment type="similarity">
    <text evidence="3">Belongs to the complex I NDUFB6 subunit family.</text>
</comment>
<evidence type="ECO:0000256" key="5">
    <source>
        <dbReference type="ARBA" id="ARBA00018675"/>
    </source>
</evidence>
<evidence type="ECO:0000256" key="16">
    <source>
        <dbReference type="ARBA" id="ARBA00030214"/>
    </source>
</evidence>
<evidence type="ECO:0000256" key="2">
    <source>
        <dbReference type="ARBA" id="ARBA00004298"/>
    </source>
</evidence>
<evidence type="ECO:0000256" key="9">
    <source>
        <dbReference type="ARBA" id="ARBA00022792"/>
    </source>
</evidence>
<keyword evidence="10" id="KW-0249">Electron transport</keyword>
<evidence type="ECO:0000256" key="4">
    <source>
        <dbReference type="ARBA" id="ARBA00011533"/>
    </source>
</evidence>
<reference evidence="17" key="1">
    <citation type="thesis" date="2020" institute="ProQuest LLC" country="789 East Eisenhower Parkway, Ann Arbor, MI, USA">
        <title>Comparative Genomics and Chromosome Evolution.</title>
        <authorList>
            <person name="Mudd A.B."/>
        </authorList>
    </citation>
    <scope>NUCLEOTIDE SEQUENCE</scope>
    <source>
        <strain evidence="17">1538</strain>
        <tissue evidence="17">Blood</tissue>
    </source>
</reference>
<accession>A0AAV3AVF0</accession>
<comment type="subunit">
    <text evidence="4">Complex I is composed of 45 different subunits.</text>
</comment>
<evidence type="ECO:0000256" key="13">
    <source>
        <dbReference type="ARBA" id="ARBA00023128"/>
    </source>
</evidence>
<dbReference type="PANTHER" id="PTHR15083:SF0">
    <property type="entry name" value="NADH DEHYDROGENASE [UBIQUINONE] 1 BETA SUBCOMPLEX SUBUNIT 6"/>
    <property type="match status" value="1"/>
</dbReference>
<organism evidence="17 18">
    <name type="scientific">Pyxicephalus adspersus</name>
    <name type="common">African bullfrog</name>
    <dbReference type="NCBI Taxonomy" id="30357"/>
    <lineage>
        <taxon>Eukaryota</taxon>
        <taxon>Metazoa</taxon>
        <taxon>Chordata</taxon>
        <taxon>Craniata</taxon>
        <taxon>Vertebrata</taxon>
        <taxon>Euteleostomi</taxon>
        <taxon>Amphibia</taxon>
        <taxon>Batrachia</taxon>
        <taxon>Anura</taxon>
        <taxon>Neobatrachia</taxon>
        <taxon>Ranoidea</taxon>
        <taxon>Pyxicephalidae</taxon>
        <taxon>Pyxicephalinae</taxon>
        <taxon>Pyxicephalus</taxon>
    </lineage>
</organism>
<evidence type="ECO:0000256" key="11">
    <source>
        <dbReference type="ARBA" id="ARBA00022989"/>
    </source>
</evidence>
<keyword evidence="8" id="KW-0812">Transmembrane</keyword>
<keyword evidence="13" id="KW-0496">Mitochondrion</keyword>
<dbReference type="PANTHER" id="PTHR15083">
    <property type="entry name" value="NADH DEHYDROGENASE [UBIQUINONE] 1 BETA SUBCOMPLEX SUBUNIT 6"/>
    <property type="match status" value="1"/>
</dbReference>
<keyword evidence="7" id="KW-0679">Respiratory chain</keyword>
<dbReference type="GO" id="GO:0006120">
    <property type="term" value="P:mitochondrial electron transport, NADH to ubiquinone"/>
    <property type="evidence" value="ECO:0007669"/>
    <property type="project" value="InterPro"/>
</dbReference>
<evidence type="ECO:0000256" key="3">
    <source>
        <dbReference type="ARBA" id="ARBA00007771"/>
    </source>
</evidence>